<evidence type="ECO:0000256" key="1">
    <source>
        <dbReference type="ARBA" id="ARBA00009054"/>
    </source>
</evidence>
<dbReference type="Proteomes" id="UP000765802">
    <property type="component" value="Unassembled WGS sequence"/>
</dbReference>
<organism evidence="7 8">
    <name type="scientific">Flavihumibacter stibioxidans</name>
    <dbReference type="NCBI Taxonomy" id="1834163"/>
    <lineage>
        <taxon>Bacteria</taxon>
        <taxon>Pseudomonadati</taxon>
        <taxon>Bacteroidota</taxon>
        <taxon>Chitinophagia</taxon>
        <taxon>Chitinophagales</taxon>
        <taxon>Chitinophagaceae</taxon>
        <taxon>Flavihumibacter</taxon>
    </lineage>
</organism>
<dbReference type="Gene3D" id="3.90.20.20">
    <property type="match status" value="1"/>
</dbReference>
<evidence type="ECO:0000313" key="7">
    <source>
        <dbReference type="EMBL" id="MBC6490309.1"/>
    </source>
</evidence>
<keyword evidence="8" id="KW-1185">Reference proteome</keyword>
<evidence type="ECO:0000256" key="5">
    <source>
        <dbReference type="RuleBase" id="RU004478"/>
    </source>
</evidence>
<accession>A0ABR7M5M0</accession>
<reference evidence="7 8" key="1">
    <citation type="submission" date="2016-07" db="EMBL/GenBank/DDBJ databases">
        <title>Genome analysis of Flavihumibacter stibioxidans YS-17.</title>
        <authorList>
            <person name="Shi K."/>
            <person name="Han Y."/>
            <person name="Wang G."/>
        </authorList>
    </citation>
    <scope>NUCLEOTIDE SEQUENCE [LARGE SCALE GENOMIC DNA]</scope>
    <source>
        <strain evidence="7 8">YS-17</strain>
    </source>
</reference>
<dbReference type="InterPro" id="IPR000740">
    <property type="entry name" value="GrpE"/>
</dbReference>
<comment type="subcellular location">
    <subcellularLocation>
        <location evidence="3">Cytoplasm</location>
    </subcellularLocation>
</comment>
<dbReference type="InterPro" id="IPR013805">
    <property type="entry name" value="GrpE_CC"/>
</dbReference>
<dbReference type="Pfam" id="PF01025">
    <property type="entry name" value="GrpE"/>
    <property type="match status" value="1"/>
</dbReference>
<dbReference type="SUPFAM" id="SSF51064">
    <property type="entry name" value="Head domain of nucleotide exchange factor GrpE"/>
    <property type="match status" value="1"/>
</dbReference>
<dbReference type="CDD" id="cd00446">
    <property type="entry name" value="GrpE"/>
    <property type="match status" value="1"/>
</dbReference>
<dbReference type="PROSITE" id="PS01071">
    <property type="entry name" value="GRPE"/>
    <property type="match status" value="1"/>
</dbReference>
<protein>
    <recommendedName>
        <fullName evidence="3 4">Protein GrpE</fullName>
    </recommendedName>
    <alternativeName>
        <fullName evidence="3">HSP-70 cofactor</fullName>
    </alternativeName>
</protein>
<comment type="function">
    <text evidence="3 4">Participates actively in the response to hyperosmotic and heat shock by preventing the aggregation of stress-denatured proteins, in association with DnaK and GrpE. It is the nucleotide exchange factor for DnaK and may function as a thermosensor. Unfolded proteins bind initially to DnaJ; upon interaction with the DnaJ-bound protein, DnaK hydrolyzes its bound ATP, resulting in the formation of a stable complex. GrpE releases ADP from DnaK; ATP binding to DnaK triggers the release of the substrate protein, thus completing the reaction cycle. Several rounds of ATP-dependent interactions between DnaJ, DnaK and GrpE are required for fully efficient folding.</text>
</comment>
<keyword evidence="2 3" id="KW-0143">Chaperone</keyword>
<sequence length="182" mass="20735">MEEKDQKVTTDIDINADSDVPGTTHLNEPVKESSDLEKMELELADMKDKYLRQLAEFDNFRKRTAKERLELIQTAGKEVIGQLLEVLDDADRAQKQMENSDDAKALREGVQLVFNKFRNILQSKGLKQMESIGTDFDPDRHEAITEIPAPAENLKGKVLDEVEKGYFLNEKIIRFAKVVVGK</sequence>
<evidence type="ECO:0000256" key="4">
    <source>
        <dbReference type="RuleBase" id="RU000639"/>
    </source>
</evidence>
<evidence type="ECO:0000256" key="2">
    <source>
        <dbReference type="ARBA" id="ARBA00023186"/>
    </source>
</evidence>
<name>A0ABR7M5M0_9BACT</name>
<comment type="similarity">
    <text evidence="1 3 5">Belongs to the GrpE family.</text>
</comment>
<feature type="compositionally biased region" description="Basic and acidic residues" evidence="6">
    <location>
        <begin position="1"/>
        <end position="10"/>
    </location>
</feature>
<comment type="caution">
    <text evidence="7">The sequence shown here is derived from an EMBL/GenBank/DDBJ whole genome shotgun (WGS) entry which is preliminary data.</text>
</comment>
<evidence type="ECO:0000256" key="3">
    <source>
        <dbReference type="HAMAP-Rule" id="MF_01151"/>
    </source>
</evidence>
<comment type="subunit">
    <text evidence="3">Homodimer.</text>
</comment>
<proteinExistence type="inferred from homology"/>
<dbReference type="PANTHER" id="PTHR21237">
    <property type="entry name" value="GRPE PROTEIN"/>
    <property type="match status" value="1"/>
</dbReference>
<dbReference type="EMBL" id="MBUA01000001">
    <property type="protein sequence ID" value="MBC6490309.1"/>
    <property type="molecule type" value="Genomic_DNA"/>
</dbReference>
<evidence type="ECO:0000313" key="8">
    <source>
        <dbReference type="Proteomes" id="UP000765802"/>
    </source>
</evidence>
<dbReference type="PANTHER" id="PTHR21237:SF23">
    <property type="entry name" value="GRPE PROTEIN HOMOLOG, MITOCHONDRIAL"/>
    <property type="match status" value="1"/>
</dbReference>
<dbReference type="SUPFAM" id="SSF58014">
    <property type="entry name" value="Coiled-coil domain of nucleotide exchange factor GrpE"/>
    <property type="match status" value="1"/>
</dbReference>
<dbReference type="InterPro" id="IPR009012">
    <property type="entry name" value="GrpE_head"/>
</dbReference>
<keyword evidence="3 4" id="KW-0346">Stress response</keyword>
<dbReference type="PRINTS" id="PR00773">
    <property type="entry name" value="GRPEPROTEIN"/>
</dbReference>
<dbReference type="Gene3D" id="2.30.22.10">
    <property type="entry name" value="Head domain of nucleotide exchange factor GrpE"/>
    <property type="match status" value="1"/>
</dbReference>
<dbReference type="HAMAP" id="MF_01151">
    <property type="entry name" value="GrpE"/>
    <property type="match status" value="1"/>
</dbReference>
<dbReference type="RefSeq" id="WP_187255623.1">
    <property type="nucleotide sequence ID" value="NZ_JBHULF010000006.1"/>
</dbReference>
<feature type="region of interest" description="Disordered" evidence="6">
    <location>
        <begin position="1"/>
        <end position="35"/>
    </location>
</feature>
<keyword evidence="3" id="KW-0963">Cytoplasm</keyword>
<evidence type="ECO:0000256" key="6">
    <source>
        <dbReference type="SAM" id="MobiDB-lite"/>
    </source>
</evidence>
<gene>
    <name evidence="3" type="primary">grpE</name>
    <name evidence="7" type="ORF">BC349_05000</name>
</gene>